<feature type="domain" description="Immunity MXAN-0049 protein" evidence="1">
    <location>
        <begin position="38"/>
        <end position="184"/>
    </location>
</feature>
<organism evidence="2 3">
    <name type="scientific">Corallococcus terminator</name>
    <dbReference type="NCBI Taxonomy" id="2316733"/>
    <lineage>
        <taxon>Bacteria</taxon>
        <taxon>Pseudomonadati</taxon>
        <taxon>Myxococcota</taxon>
        <taxon>Myxococcia</taxon>
        <taxon>Myxococcales</taxon>
        <taxon>Cystobacterineae</taxon>
        <taxon>Myxococcaceae</taxon>
        <taxon>Corallococcus</taxon>
    </lineage>
</organism>
<name>A0A3A8I1L7_9BACT</name>
<keyword evidence="3" id="KW-1185">Reference proteome</keyword>
<evidence type="ECO:0000313" key="3">
    <source>
        <dbReference type="Proteomes" id="UP000268094"/>
    </source>
</evidence>
<dbReference type="Proteomes" id="UP000268094">
    <property type="component" value="Unassembled WGS sequence"/>
</dbReference>
<dbReference type="RefSeq" id="WP_120545544.1">
    <property type="nucleotide sequence ID" value="NZ_RAVZ01000490.1"/>
</dbReference>
<sequence>MPSFTFHIVTTPYDPRFCSIKRTPETILKDWRLLEGVPFGSDFPATSRFEMDKRAGEMAPDLLPNILSLLMISPRVRTLFEAERVSDVEYLPFELANKRGSVVSRDYAVANLLGSVDCLDAARSKFDEDPLEPGGIANLYKLNLHLDRIPEDKKLFRLKQMMHEFIIRSDLLQLLREQGVTGLATLDLDTEIIL</sequence>
<protein>
    <recommendedName>
        <fullName evidence="1">Immunity MXAN-0049 protein domain-containing protein</fullName>
    </recommendedName>
</protein>
<accession>A0A3A8I1L7</accession>
<evidence type="ECO:0000313" key="2">
    <source>
        <dbReference type="EMBL" id="RKG72081.1"/>
    </source>
</evidence>
<dbReference type="OrthoDB" id="5516449at2"/>
<comment type="caution">
    <text evidence="2">The sequence shown here is derived from an EMBL/GenBank/DDBJ whole genome shotgun (WGS) entry which is preliminary data.</text>
</comment>
<dbReference type="InterPro" id="IPR012433">
    <property type="entry name" value="Imm11"/>
</dbReference>
<gene>
    <name evidence="2" type="ORF">D7V88_38700</name>
</gene>
<dbReference type="Pfam" id="PF07791">
    <property type="entry name" value="Imm11"/>
    <property type="match status" value="1"/>
</dbReference>
<reference evidence="3" key="1">
    <citation type="submission" date="2018-09" db="EMBL/GenBank/DDBJ databases">
        <authorList>
            <person name="Livingstone P.G."/>
            <person name="Whitworth D.E."/>
        </authorList>
    </citation>
    <scope>NUCLEOTIDE SEQUENCE [LARGE SCALE GENOMIC DNA]</scope>
    <source>
        <strain evidence="3">CA054A</strain>
    </source>
</reference>
<dbReference type="EMBL" id="RAVZ01000490">
    <property type="protein sequence ID" value="RKG72081.1"/>
    <property type="molecule type" value="Genomic_DNA"/>
</dbReference>
<dbReference type="AlphaFoldDB" id="A0A3A8I1L7"/>
<evidence type="ECO:0000259" key="1">
    <source>
        <dbReference type="Pfam" id="PF07791"/>
    </source>
</evidence>
<proteinExistence type="predicted"/>